<dbReference type="InterPro" id="IPR013154">
    <property type="entry name" value="ADH-like_N"/>
</dbReference>
<dbReference type="GO" id="GO:0003939">
    <property type="term" value="F:L-iditol 2-dehydrogenase (NAD+) activity"/>
    <property type="evidence" value="ECO:0007669"/>
    <property type="project" value="TreeGrafter"/>
</dbReference>
<dbReference type="InterPro" id="IPR002328">
    <property type="entry name" value="ADH_Zn_CS"/>
</dbReference>
<dbReference type="InterPro" id="IPR011032">
    <property type="entry name" value="GroES-like_sf"/>
</dbReference>
<keyword evidence="5" id="KW-0560">Oxidoreductase</keyword>
<dbReference type="PANTHER" id="PTHR43161">
    <property type="entry name" value="SORBITOL DEHYDROGENASE"/>
    <property type="match status" value="1"/>
</dbReference>
<gene>
    <name evidence="9" type="ORF">PFL1_06369</name>
</gene>
<name>A0A061H6D0_9BASI</name>
<dbReference type="EMBL" id="KE361647">
    <property type="protein sequence ID" value="EPQ26161.1"/>
    <property type="molecule type" value="Genomic_DNA"/>
</dbReference>
<dbReference type="InterPro" id="IPR013149">
    <property type="entry name" value="ADH-like_C"/>
</dbReference>
<evidence type="ECO:0000256" key="1">
    <source>
        <dbReference type="ARBA" id="ARBA00001947"/>
    </source>
</evidence>
<dbReference type="GO" id="GO:0008270">
    <property type="term" value="F:zinc ion binding"/>
    <property type="evidence" value="ECO:0007669"/>
    <property type="project" value="InterPro"/>
</dbReference>
<dbReference type="Pfam" id="PF00107">
    <property type="entry name" value="ADH_zinc_N"/>
    <property type="match status" value="1"/>
</dbReference>
<dbReference type="PANTHER" id="PTHR43161:SF25">
    <property type="entry name" value="ALCOHOL DEHYDROGENASE, PUTATIVE (AFU_ORTHOLOGUE AFUA_1G14390)-RELATED"/>
    <property type="match status" value="1"/>
</dbReference>
<dbReference type="InterPro" id="IPR036291">
    <property type="entry name" value="NAD(P)-bd_dom_sf"/>
</dbReference>
<evidence type="ECO:0000313" key="10">
    <source>
        <dbReference type="Proteomes" id="UP000053664"/>
    </source>
</evidence>
<evidence type="ECO:0000313" key="9">
    <source>
        <dbReference type="EMBL" id="EPQ26161.1"/>
    </source>
</evidence>
<dbReference type="Proteomes" id="UP000053664">
    <property type="component" value="Unassembled WGS sequence"/>
</dbReference>
<sequence>MAPTALSTPTPAQPSTSAIPAKANNTMTTNLSAVLHGPKDLRVVSRPIEAPAPTEVQIRVRCTGLCGSDLHYYIHGRNGDFALQHPMCLGHESGGEIVALGADVAASQALSIGDRVAIEAGRMCGACQKCKEGRYNLCKNMRFASSAKTFPHLDGTLQRFMNWPAALVHRLPENVSYTSAALCEPLSVVLQGIRRSNLQAGQSVLVLGAGAVGLLACAAAKASGASYVAAADIDEGRLAFARANAAKSGASVLLETLSSPSSTAATAGQDGGYAVNAAPLDLSTDGFDLTFECTGVPSCVSLSIFTTRAGGKTILIGMGNPIQTLPIGAAALREVDIVGVFRYANTYPVALGLLAGGGLRAVGGGVHASGSTVDGATEGHGVGRKMGGIENLVSHSFPLEQSVEAFETLARGKGAEGRGVVKVFVVDNEP</sequence>
<dbReference type="Gene3D" id="3.90.180.10">
    <property type="entry name" value="Medium-chain alcohol dehydrogenases, catalytic domain"/>
    <property type="match status" value="1"/>
</dbReference>
<dbReference type="OrthoDB" id="5363962at2759"/>
<evidence type="ECO:0000256" key="3">
    <source>
        <dbReference type="ARBA" id="ARBA00022723"/>
    </source>
</evidence>
<dbReference type="InterPro" id="IPR045306">
    <property type="entry name" value="SDH-like"/>
</dbReference>
<dbReference type="PROSITE" id="PS00059">
    <property type="entry name" value="ADH_ZINC"/>
    <property type="match status" value="1"/>
</dbReference>
<proteinExistence type="inferred from homology"/>
<dbReference type="Pfam" id="PF08240">
    <property type="entry name" value="ADH_N"/>
    <property type="match status" value="1"/>
</dbReference>
<evidence type="ECO:0000259" key="8">
    <source>
        <dbReference type="SMART" id="SM00829"/>
    </source>
</evidence>
<accession>A0A061H6D0</accession>
<dbReference type="SMART" id="SM00829">
    <property type="entry name" value="PKS_ER"/>
    <property type="match status" value="1"/>
</dbReference>
<dbReference type="InterPro" id="IPR020843">
    <property type="entry name" value="ER"/>
</dbReference>
<keyword evidence="4 6" id="KW-0862">Zinc</keyword>
<dbReference type="GeneID" id="19320447"/>
<dbReference type="eggNOG" id="KOG0024">
    <property type="taxonomic scope" value="Eukaryota"/>
</dbReference>
<reference evidence="9 10" key="1">
    <citation type="journal article" date="2013" name="Plant Cell">
        <title>The transition from a phytopathogenic smut ancestor to an anamorphic biocontrol agent deciphered by comparative whole-genome analysis.</title>
        <authorList>
            <person name="Lefebvre F."/>
            <person name="Joly D.L."/>
            <person name="Labbe C."/>
            <person name="Teichmann B."/>
            <person name="Linning R."/>
            <person name="Belzile F."/>
            <person name="Bakkeren G."/>
            <person name="Belanger R.R."/>
        </authorList>
    </citation>
    <scope>NUCLEOTIDE SEQUENCE [LARGE SCALE GENOMIC DNA]</scope>
    <source>
        <strain evidence="9 10">PF-1</strain>
    </source>
</reference>
<evidence type="ECO:0000256" key="2">
    <source>
        <dbReference type="ARBA" id="ARBA00008072"/>
    </source>
</evidence>
<evidence type="ECO:0000256" key="5">
    <source>
        <dbReference type="ARBA" id="ARBA00023002"/>
    </source>
</evidence>
<feature type="region of interest" description="Disordered" evidence="7">
    <location>
        <begin position="1"/>
        <end position="20"/>
    </location>
</feature>
<dbReference type="GO" id="GO:0006062">
    <property type="term" value="P:sorbitol catabolic process"/>
    <property type="evidence" value="ECO:0007669"/>
    <property type="project" value="TreeGrafter"/>
</dbReference>
<comment type="cofactor">
    <cofactor evidence="1 6">
        <name>Zn(2+)</name>
        <dbReference type="ChEBI" id="CHEBI:29105"/>
    </cofactor>
</comment>
<keyword evidence="3 6" id="KW-0479">Metal-binding</keyword>
<dbReference type="HOGENOM" id="CLU_026673_11_5_1"/>
<dbReference type="SUPFAM" id="SSF51735">
    <property type="entry name" value="NAD(P)-binding Rossmann-fold domains"/>
    <property type="match status" value="1"/>
</dbReference>
<comment type="similarity">
    <text evidence="2 6">Belongs to the zinc-containing alcohol dehydrogenase family.</text>
</comment>
<dbReference type="Gene3D" id="3.40.50.720">
    <property type="entry name" value="NAD(P)-binding Rossmann-like Domain"/>
    <property type="match status" value="1"/>
</dbReference>
<feature type="domain" description="Enoyl reductase (ER)" evidence="8">
    <location>
        <begin position="37"/>
        <end position="421"/>
    </location>
</feature>
<dbReference type="SUPFAM" id="SSF50129">
    <property type="entry name" value="GroES-like"/>
    <property type="match status" value="1"/>
</dbReference>
<organism evidence="9 10">
    <name type="scientific">Pseudozyma flocculosa PF-1</name>
    <dbReference type="NCBI Taxonomy" id="1277687"/>
    <lineage>
        <taxon>Eukaryota</taxon>
        <taxon>Fungi</taxon>
        <taxon>Dikarya</taxon>
        <taxon>Basidiomycota</taxon>
        <taxon>Ustilaginomycotina</taxon>
        <taxon>Ustilaginomycetes</taxon>
        <taxon>Ustilaginales</taxon>
        <taxon>Ustilaginaceae</taxon>
        <taxon>Pseudozyma</taxon>
    </lineage>
</organism>
<evidence type="ECO:0000256" key="7">
    <source>
        <dbReference type="SAM" id="MobiDB-lite"/>
    </source>
</evidence>
<dbReference type="CDD" id="cd05285">
    <property type="entry name" value="sorbitol_DH"/>
    <property type="match status" value="1"/>
</dbReference>
<protein>
    <recommendedName>
        <fullName evidence="8">Enoyl reductase (ER) domain-containing protein</fullName>
    </recommendedName>
</protein>
<dbReference type="AlphaFoldDB" id="A0A061H6D0"/>
<evidence type="ECO:0000256" key="4">
    <source>
        <dbReference type="ARBA" id="ARBA00022833"/>
    </source>
</evidence>
<dbReference type="KEGG" id="pfp:PFL1_06369"/>
<evidence type="ECO:0000256" key="6">
    <source>
        <dbReference type="RuleBase" id="RU361277"/>
    </source>
</evidence>
<dbReference type="RefSeq" id="XP_007882101.1">
    <property type="nucleotide sequence ID" value="XM_007883910.1"/>
</dbReference>